<reference evidence="1" key="1">
    <citation type="submission" date="2019-08" db="EMBL/GenBank/DDBJ databases">
        <authorList>
            <person name="Kucharzyk K."/>
            <person name="Murdoch R.W."/>
            <person name="Higgins S."/>
            <person name="Loffler F."/>
        </authorList>
    </citation>
    <scope>NUCLEOTIDE SEQUENCE</scope>
</reference>
<comment type="caution">
    <text evidence="1">The sequence shown here is derived from an EMBL/GenBank/DDBJ whole genome shotgun (WGS) entry which is preliminary data.</text>
</comment>
<name>A0A645AAH3_9ZZZZ</name>
<evidence type="ECO:0000313" key="1">
    <source>
        <dbReference type="EMBL" id="MPM50007.1"/>
    </source>
</evidence>
<accession>A0A645AAH3</accession>
<dbReference type="EMBL" id="VSSQ01012771">
    <property type="protein sequence ID" value="MPM50007.1"/>
    <property type="molecule type" value="Genomic_DNA"/>
</dbReference>
<organism evidence="1">
    <name type="scientific">bioreactor metagenome</name>
    <dbReference type="NCBI Taxonomy" id="1076179"/>
    <lineage>
        <taxon>unclassified sequences</taxon>
        <taxon>metagenomes</taxon>
        <taxon>ecological metagenomes</taxon>
    </lineage>
</organism>
<dbReference type="AlphaFoldDB" id="A0A645AAH3"/>
<proteinExistence type="predicted"/>
<protein>
    <submittedName>
        <fullName evidence="1">Uncharacterized protein</fullName>
    </submittedName>
</protein>
<gene>
    <name evidence="1" type="ORF">SDC9_96741</name>
</gene>
<sequence length="164" mass="19044">MVEKVRKPGRPVSIKIDTSEPYCDMSIFISESLKNNIKLLAKKLKTTPSALIIVMLNMRLRSGVHTLTLKKSKNKEQFSRFHIYCPLRIKSDLEHISDSFEISVKLLFNVLLEECTDSVFSQMNNEKFEAHEGDSIDKDDEYTDVDNKYIDYDEENGEIWSIMN</sequence>